<evidence type="ECO:0000313" key="4">
    <source>
        <dbReference type="Proteomes" id="UP000479499"/>
    </source>
</evidence>
<evidence type="ECO:0000259" key="2">
    <source>
        <dbReference type="Pfam" id="PF14133"/>
    </source>
</evidence>
<dbReference type="AlphaFoldDB" id="A0A6M1L3L3"/>
<evidence type="ECO:0000313" key="3">
    <source>
        <dbReference type="EMBL" id="NGL84578.1"/>
    </source>
</evidence>
<protein>
    <submittedName>
        <fullName evidence="3">DUF4300 family protein</fullName>
    </submittedName>
</protein>
<dbReference type="EMBL" id="JAAKFZ010000019">
    <property type="protein sequence ID" value="NGL84578.1"/>
    <property type="molecule type" value="Genomic_DNA"/>
</dbReference>
<accession>A0A6M1L3L3</accession>
<feature type="domain" description="DUF4300" evidence="2">
    <location>
        <begin position="45"/>
        <end position="283"/>
    </location>
</feature>
<feature type="chain" id="PRO_5039651034" evidence="1">
    <location>
        <begin position="24"/>
        <end position="291"/>
    </location>
</feature>
<dbReference type="RefSeq" id="WP_164336596.1">
    <property type="nucleotide sequence ID" value="NZ_JAAKFZ010000019.1"/>
</dbReference>
<comment type="caution">
    <text evidence="3">The sequence shown here is derived from an EMBL/GenBank/DDBJ whole genome shotgun (WGS) entry which is preliminary data.</text>
</comment>
<organism evidence="3 4">
    <name type="scientific">Streptococcus equi subsp. ruminatorum</name>
    <dbReference type="NCBI Taxonomy" id="254358"/>
    <lineage>
        <taxon>Bacteria</taxon>
        <taxon>Bacillati</taxon>
        <taxon>Bacillota</taxon>
        <taxon>Bacilli</taxon>
        <taxon>Lactobacillales</taxon>
        <taxon>Streptococcaceae</taxon>
        <taxon>Streptococcus</taxon>
    </lineage>
</organism>
<sequence length="291" mass="33136">MKKVMMSLLILATATLGACQASHQPDQPKQEQKEPQAKKKGRLFLSNMNSAKSQQEVRAALSHQLKEANVNAFMAGVQEYNSLVGKTGLTGAFTYQKQPDYDVVAIDELWSQKQGNFIGTNCRINTFMLLKDSMTIAPTSSDDTLLFMDEDAITTRQLFTQAETERFKQLFSRVKTEATKDIQVHAKHMQEHFSTVSFNGPAKMLAVVIHDQLDGDYLFIGHVGVLVEYKGKYLFVEKLSFQEPYQAILFDQKQDCYQYLYHKYKTYQTKTSAEPFLMENNKAVDLASYRS</sequence>
<dbReference type="PROSITE" id="PS51257">
    <property type="entry name" value="PROKAR_LIPOPROTEIN"/>
    <property type="match status" value="1"/>
</dbReference>
<evidence type="ECO:0000256" key="1">
    <source>
        <dbReference type="SAM" id="SignalP"/>
    </source>
</evidence>
<keyword evidence="1" id="KW-0732">Signal</keyword>
<proteinExistence type="predicted"/>
<dbReference type="Proteomes" id="UP000479499">
    <property type="component" value="Unassembled WGS sequence"/>
</dbReference>
<dbReference type="InterPro" id="IPR025389">
    <property type="entry name" value="DUF4300"/>
</dbReference>
<dbReference type="Pfam" id="PF14133">
    <property type="entry name" value="DUF4300"/>
    <property type="match status" value="1"/>
</dbReference>
<reference evidence="3 4" key="1">
    <citation type="submission" date="2020-02" db="EMBL/GenBank/DDBJ databases">
        <title>M-like protein SrM is not crucial to the virulence of a novel isolate of Streptococcus equi subsp. ruminatorum from Macaca mulatta.</title>
        <authorList>
            <person name="Guo G."/>
            <person name="Cheng L."/>
            <person name="Zhang W."/>
        </authorList>
    </citation>
    <scope>NUCLEOTIDE SEQUENCE [LARGE SCALE GENOMIC DNA]</scope>
    <source>
        <strain evidence="3 4">FJ1804</strain>
    </source>
</reference>
<gene>
    <name evidence="3" type="ORF">G5B50_07340</name>
</gene>
<name>A0A6M1L3L3_9STRE</name>
<feature type="signal peptide" evidence="1">
    <location>
        <begin position="1"/>
        <end position="23"/>
    </location>
</feature>